<protein>
    <submittedName>
        <fullName evidence="5">Rho guanine nucleotide exchange factor 17</fullName>
    </submittedName>
</protein>
<dbReference type="PANTHER" id="PTHR12877:SF15">
    <property type="entry name" value="RHO GUANINE NUCLEOTIDE EXCHANGE FACTOR 17"/>
    <property type="match status" value="1"/>
</dbReference>
<dbReference type="PANTHER" id="PTHR12877">
    <property type="entry name" value="RHO GUANINE NUCLEOTIDE EXCHANGE FACTOR"/>
    <property type="match status" value="1"/>
</dbReference>
<feature type="region of interest" description="Disordered" evidence="3">
    <location>
        <begin position="16"/>
        <end position="58"/>
    </location>
</feature>
<feature type="compositionally biased region" description="Polar residues" evidence="3">
    <location>
        <begin position="43"/>
        <end position="58"/>
    </location>
</feature>
<dbReference type="EMBL" id="SCEB01001240">
    <property type="protein sequence ID" value="RXM97138.1"/>
    <property type="molecule type" value="Genomic_DNA"/>
</dbReference>
<dbReference type="InterPro" id="IPR039919">
    <property type="entry name" value="ARHGEF10/ARHGEF17"/>
</dbReference>
<dbReference type="Pfam" id="PF19057">
    <property type="entry name" value="PH_19"/>
    <property type="match status" value="1"/>
</dbReference>
<dbReference type="GO" id="GO:0005085">
    <property type="term" value="F:guanyl-nucleotide exchange factor activity"/>
    <property type="evidence" value="ECO:0007669"/>
    <property type="project" value="UniProtKB-KW"/>
</dbReference>
<evidence type="ECO:0000256" key="2">
    <source>
        <dbReference type="SAM" id="Coils"/>
    </source>
</evidence>
<dbReference type="FunFam" id="2.30.29.30:FF:000434">
    <property type="entry name" value="Rho guanine nucleotide exchange factor 17"/>
    <property type="match status" value="1"/>
</dbReference>
<evidence type="ECO:0000256" key="1">
    <source>
        <dbReference type="ARBA" id="ARBA00022658"/>
    </source>
</evidence>
<comment type="caution">
    <text evidence="5">The sequence shown here is derived from an EMBL/GenBank/DDBJ whole genome shotgun (WGS) entry which is preliminary data.</text>
</comment>
<keyword evidence="2" id="KW-0175">Coiled coil</keyword>
<dbReference type="GO" id="GO:0030036">
    <property type="term" value="P:actin cytoskeleton organization"/>
    <property type="evidence" value="ECO:0007669"/>
    <property type="project" value="TreeGrafter"/>
</dbReference>
<evidence type="ECO:0000313" key="6">
    <source>
        <dbReference type="Proteomes" id="UP000289886"/>
    </source>
</evidence>
<dbReference type="SUPFAM" id="SSF50729">
    <property type="entry name" value="PH domain-like"/>
    <property type="match status" value="1"/>
</dbReference>
<dbReference type="Gene3D" id="1.20.900.10">
    <property type="entry name" value="Dbl homology (DH) domain"/>
    <property type="match status" value="2"/>
</dbReference>
<organism evidence="5 6">
    <name type="scientific">Acipenser ruthenus</name>
    <name type="common">Sterlet sturgeon</name>
    <dbReference type="NCBI Taxonomy" id="7906"/>
    <lineage>
        <taxon>Eukaryota</taxon>
        <taxon>Metazoa</taxon>
        <taxon>Chordata</taxon>
        <taxon>Craniata</taxon>
        <taxon>Vertebrata</taxon>
        <taxon>Euteleostomi</taxon>
        <taxon>Actinopterygii</taxon>
        <taxon>Chondrostei</taxon>
        <taxon>Acipenseriformes</taxon>
        <taxon>Acipenseridae</taxon>
        <taxon>Acipenser</taxon>
    </lineage>
</organism>
<dbReference type="InterPro" id="IPR000219">
    <property type="entry name" value="DH_dom"/>
</dbReference>
<proteinExistence type="predicted"/>
<evidence type="ECO:0000313" key="5">
    <source>
        <dbReference type="EMBL" id="RXM97138.1"/>
    </source>
</evidence>
<gene>
    <name evidence="5" type="ORF">EOD39_14803</name>
</gene>
<dbReference type="AlphaFoldDB" id="A0A662YNK2"/>
<name>A0A662YNK2_ACIRT</name>
<feature type="domain" description="DH" evidence="4">
    <location>
        <begin position="64"/>
        <end position="148"/>
    </location>
</feature>
<keyword evidence="1" id="KW-0344">Guanine-nucleotide releasing factor</keyword>
<dbReference type="InterPro" id="IPR011993">
    <property type="entry name" value="PH-like_dom_sf"/>
</dbReference>
<feature type="coiled-coil region" evidence="2">
    <location>
        <begin position="165"/>
        <end position="192"/>
    </location>
</feature>
<dbReference type="Gene3D" id="2.30.29.30">
    <property type="entry name" value="Pleckstrin-homology domain (PH domain)/Phosphotyrosine-binding domain (PTB)"/>
    <property type="match status" value="1"/>
</dbReference>
<dbReference type="Pfam" id="PF00621">
    <property type="entry name" value="RhoGEF"/>
    <property type="match status" value="1"/>
</dbReference>
<dbReference type="SMART" id="SM00325">
    <property type="entry name" value="RhoGEF"/>
    <property type="match status" value="1"/>
</dbReference>
<keyword evidence="6" id="KW-1185">Reference proteome</keyword>
<feature type="compositionally biased region" description="Low complexity" evidence="3">
    <location>
        <begin position="29"/>
        <end position="40"/>
    </location>
</feature>
<evidence type="ECO:0000259" key="4">
    <source>
        <dbReference type="PROSITE" id="PS50010"/>
    </source>
</evidence>
<sequence length="523" mass="58297">MVRTLAQFTIALEEMRENGESANEDEASAARSGSRAGEGALQRSCSASNGSTSVGSAQSITEDMRKHVMMTLLDTEQSYVESLRTLIQGYMRPLKQPENSFICDPSLVDEMFFQIPEILEHHEQFLEQVLVCVHDWHAKQKVGDLLTESDLLKHTPEDHPDHPFLLDAQKNIKRLAERINKGRKNAEEVERETRVLQEIESHVEGIENLLNPQRKFLRQEMVVEVKAVGGKKDRSLFLFTDLLICTTLKRKSGSLRRSSVSLYNAANVIDTSSKYKSLWKLPLEDVEIVKGTSQATNRENIQKTIGRLDEDLSTLGQISKLSETLSFPHQSLDDVIKDLMAAVHRDLAEKQSLSFSMTFPPTKVELTTASLEGSFVFEFSAPDTRSNFEQAFEDAKKKLAMNKDHWDPEFLKAIPIMKTRSGMQFSCASPSHSCPENTYEVWVCNSDGYVGQVCLLNIKNEPTVEACIAVCSARIICIAAVPGLKGRSVCGADASLAQFKSLVVQRYSNATGQPEASAFIGVN</sequence>
<evidence type="ECO:0000256" key="3">
    <source>
        <dbReference type="SAM" id="MobiDB-lite"/>
    </source>
</evidence>
<dbReference type="InterPro" id="IPR035899">
    <property type="entry name" value="DBL_dom_sf"/>
</dbReference>
<accession>A0A662YNK2</accession>
<reference evidence="5 6" key="1">
    <citation type="submission" date="2019-01" db="EMBL/GenBank/DDBJ databases">
        <title>Draft Genome and Complete Hox-Cluster Characterization of the Sterlet Sturgeon (Acipenser ruthenus).</title>
        <authorList>
            <person name="Wei Q."/>
        </authorList>
    </citation>
    <scope>NUCLEOTIDE SEQUENCE [LARGE SCALE GENOMIC DNA]</scope>
    <source>
        <strain evidence="5">WHYD16114868_AA</strain>
        <tissue evidence="5">Blood</tissue>
    </source>
</reference>
<dbReference type="SUPFAM" id="SSF48065">
    <property type="entry name" value="DBL homology domain (DH-domain)"/>
    <property type="match status" value="1"/>
</dbReference>
<dbReference type="Proteomes" id="UP000289886">
    <property type="component" value="Unassembled WGS sequence"/>
</dbReference>
<dbReference type="PROSITE" id="PS50010">
    <property type="entry name" value="DH_2"/>
    <property type="match status" value="1"/>
</dbReference>